<feature type="region of interest" description="Disordered" evidence="1">
    <location>
        <begin position="439"/>
        <end position="461"/>
    </location>
</feature>
<dbReference type="InterPro" id="IPR023631">
    <property type="entry name" value="Amidase_dom"/>
</dbReference>
<dbReference type="PANTHER" id="PTHR42678:SF34">
    <property type="entry name" value="OS04G0183300 PROTEIN"/>
    <property type="match status" value="1"/>
</dbReference>
<dbReference type="SUPFAM" id="SSF75304">
    <property type="entry name" value="Amidase signature (AS) enzymes"/>
    <property type="match status" value="1"/>
</dbReference>
<evidence type="ECO:0000259" key="2">
    <source>
        <dbReference type="Pfam" id="PF01425"/>
    </source>
</evidence>
<dbReference type="AlphaFoldDB" id="A0A5B9ENJ7"/>
<organism evidence="3 4">
    <name type="scientific">Terriglobus albidus</name>
    <dbReference type="NCBI Taxonomy" id="1592106"/>
    <lineage>
        <taxon>Bacteria</taxon>
        <taxon>Pseudomonadati</taxon>
        <taxon>Acidobacteriota</taxon>
        <taxon>Terriglobia</taxon>
        <taxon>Terriglobales</taxon>
        <taxon>Acidobacteriaceae</taxon>
        <taxon>Terriglobus</taxon>
    </lineage>
</organism>
<protein>
    <submittedName>
        <fullName evidence="3">Amidase</fullName>
    </submittedName>
</protein>
<gene>
    <name evidence="3" type="ORF">FTW19_25225</name>
</gene>
<dbReference type="OrthoDB" id="9811471at2"/>
<keyword evidence="4" id="KW-1185">Reference proteome</keyword>
<name>A0A5B9ENJ7_9BACT</name>
<dbReference type="PANTHER" id="PTHR42678">
    <property type="entry name" value="AMIDASE"/>
    <property type="match status" value="1"/>
</dbReference>
<evidence type="ECO:0000256" key="1">
    <source>
        <dbReference type="SAM" id="MobiDB-lite"/>
    </source>
</evidence>
<dbReference type="Proteomes" id="UP000321820">
    <property type="component" value="Chromosome"/>
</dbReference>
<dbReference type="EMBL" id="CP042806">
    <property type="protein sequence ID" value="QEE31536.1"/>
    <property type="molecule type" value="Genomic_DNA"/>
</dbReference>
<dbReference type="InterPro" id="IPR036928">
    <property type="entry name" value="AS_sf"/>
</dbReference>
<dbReference type="Pfam" id="PF01425">
    <property type="entry name" value="Amidase"/>
    <property type="match status" value="1"/>
</dbReference>
<dbReference type="KEGG" id="talb:FTW19_25225"/>
<dbReference type="Gene3D" id="3.90.1300.10">
    <property type="entry name" value="Amidase signature (AS) domain"/>
    <property type="match status" value="1"/>
</dbReference>
<reference evidence="3 4" key="1">
    <citation type="submission" date="2019-08" db="EMBL/GenBank/DDBJ databases">
        <title>Complete genome sequence of Terriglobus albidus strain ORNL.</title>
        <authorList>
            <person name="Podar M."/>
        </authorList>
    </citation>
    <scope>NUCLEOTIDE SEQUENCE [LARGE SCALE GENOMIC DNA]</scope>
    <source>
        <strain evidence="3 4">ORNL</strain>
    </source>
</reference>
<proteinExistence type="predicted"/>
<feature type="domain" description="Amidase" evidence="2">
    <location>
        <begin position="27"/>
        <end position="499"/>
    </location>
</feature>
<evidence type="ECO:0000313" key="4">
    <source>
        <dbReference type="Proteomes" id="UP000321820"/>
    </source>
</evidence>
<evidence type="ECO:0000313" key="3">
    <source>
        <dbReference type="EMBL" id="QEE31536.1"/>
    </source>
</evidence>
<accession>A0A5B9ENJ7</accession>
<sequence length="520" mass="55491">MDQDLLEVSVTKLHTLYRAHTYTVRQVTEWYLARIAKYNPAYKPILELDREGALKRADLEDAEAKSPAALAAKLKAQPLWGVPIVIKANTSIEDRVTSDGWTGFLQPGHELIAPRDAQIVAHFKSAGAIILGHTNMPDFAASDTNNSSAGGRTGNAYNVRYSPGGSSGGTATAVAANLAVLGQGTDTSNSIRNPASTDSLVGFLPTRGLVSIAGIAPLDWLMDDTGPLARNVTDAAIALEVMAGEDKLDDRTAGSAAKEPPQFTQYLKADALKGKRFGVPSFIINNQGTALSSTGATRSLALRPETQAAFLKAIEGLRAAGATIVEDDTILPASFETLLRAISTGPYRAEGFEDFLRDFGPTEYKSPAAFEQATGQKLPGFLLGQGRGNAPAASQRRLEDDPKAKETFWDPQAKALAAYNETLERLHLDGMVYPALQMPPNDEIAPQPDGKPSTGPHSNTGWVNRIGVPAVAVPGGFYDNGLPFGLEISGKAWQDGALLGYAYAYEQKTHHRKPPVLATE</sequence>